<evidence type="ECO:0000256" key="4">
    <source>
        <dbReference type="ARBA" id="ARBA00023125"/>
    </source>
</evidence>
<evidence type="ECO:0000256" key="7">
    <source>
        <dbReference type="SAM" id="MobiDB-lite"/>
    </source>
</evidence>
<accession>A0A439D3A6</accession>
<evidence type="ECO:0000313" key="10">
    <source>
        <dbReference type="Proteomes" id="UP000286045"/>
    </source>
</evidence>
<feature type="compositionally biased region" description="Acidic residues" evidence="7">
    <location>
        <begin position="41"/>
        <end position="50"/>
    </location>
</feature>
<evidence type="ECO:0000256" key="5">
    <source>
        <dbReference type="ARBA" id="ARBA00023163"/>
    </source>
</evidence>
<keyword evidence="2" id="KW-0479">Metal-binding</keyword>
<feature type="region of interest" description="Disordered" evidence="7">
    <location>
        <begin position="27"/>
        <end position="57"/>
    </location>
</feature>
<gene>
    <name evidence="9" type="ORF">EKO27_g6371</name>
</gene>
<keyword evidence="5" id="KW-0804">Transcription</keyword>
<keyword evidence="4" id="KW-0238">DNA-binding</keyword>
<reference evidence="9 10" key="1">
    <citation type="submission" date="2018-12" db="EMBL/GenBank/DDBJ databases">
        <title>Draft genome sequence of Xylaria grammica IHI A82.</title>
        <authorList>
            <person name="Buettner E."/>
            <person name="Kellner H."/>
        </authorList>
    </citation>
    <scope>NUCLEOTIDE SEQUENCE [LARGE SCALE GENOMIC DNA]</scope>
    <source>
        <strain evidence="9 10">IHI A82</strain>
    </source>
</reference>
<feature type="region of interest" description="Disordered" evidence="7">
    <location>
        <begin position="294"/>
        <end position="314"/>
    </location>
</feature>
<protein>
    <recommendedName>
        <fullName evidence="8">Xylanolytic transcriptional activator regulatory domain-containing protein</fullName>
    </recommendedName>
</protein>
<feature type="domain" description="Xylanolytic transcriptional activator regulatory" evidence="8">
    <location>
        <begin position="198"/>
        <end position="244"/>
    </location>
</feature>
<dbReference type="STRING" id="363999.A0A439D3A6"/>
<dbReference type="Proteomes" id="UP000286045">
    <property type="component" value="Unassembled WGS sequence"/>
</dbReference>
<dbReference type="PANTHER" id="PTHR47338">
    <property type="entry name" value="ZN(II)2CYS6 TRANSCRIPTION FACTOR (EUROFUNG)-RELATED"/>
    <property type="match status" value="1"/>
</dbReference>
<dbReference type="AlphaFoldDB" id="A0A439D3A6"/>
<dbReference type="EMBL" id="RYZI01000186">
    <property type="protein sequence ID" value="RWA08747.1"/>
    <property type="molecule type" value="Genomic_DNA"/>
</dbReference>
<keyword evidence="6" id="KW-0539">Nucleus</keyword>
<dbReference type="GO" id="GO:0003677">
    <property type="term" value="F:DNA binding"/>
    <property type="evidence" value="ECO:0007669"/>
    <property type="project" value="UniProtKB-KW"/>
</dbReference>
<evidence type="ECO:0000256" key="2">
    <source>
        <dbReference type="ARBA" id="ARBA00022723"/>
    </source>
</evidence>
<evidence type="ECO:0000256" key="1">
    <source>
        <dbReference type="ARBA" id="ARBA00004123"/>
    </source>
</evidence>
<dbReference type="InterPro" id="IPR050815">
    <property type="entry name" value="TF_fung"/>
</dbReference>
<dbReference type="GO" id="GO:0008270">
    <property type="term" value="F:zinc ion binding"/>
    <property type="evidence" value="ECO:0007669"/>
    <property type="project" value="InterPro"/>
</dbReference>
<evidence type="ECO:0000313" key="9">
    <source>
        <dbReference type="EMBL" id="RWA08747.1"/>
    </source>
</evidence>
<dbReference type="Pfam" id="PF04082">
    <property type="entry name" value="Fungal_trans"/>
    <property type="match status" value="2"/>
</dbReference>
<evidence type="ECO:0000259" key="8">
    <source>
        <dbReference type="Pfam" id="PF04082"/>
    </source>
</evidence>
<proteinExistence type="predicted"/>
<keyword evidence="10" id="KW-1185">Reference proteome</keyword>
<dbReference type="InterPro" id="IPR007219">
    <property type="entry name" value="XnlR_reg_dom"/>
</dbReference>
<dbReference type="GO" id="GO:0005634">
    <property type="term" value="C:nucleus"/>
    <property type="evidence" value="ECO:0007669"/>
    <property type="project" value="UniProtKB-SubCell"/>
</dbReference>
<evidence type="ECO:0000256" key="3">
    <source>
        <dbReference type="ARBA" id="ARBA00023015"/>
    </source>
</evidence>
<feature type="domain" description="Xylanolytic transcriptional activator regulatory" evidence="8">
    <location>
        <begin position="90"/>
        <end position="196"/>
    </location>
</feature>
<comment type="subcellular location">
    <subcellularLocation>
        <location evidence="1">Nucleus</location>
    </subcellularLocation>
</comment>
<dbReference type="GO" id="GO:0000981">
    <property type="term" value="F:DNA-binding transcription factor activity, RNA polymerase II-specific"/>
    <property type="evidence" value="ECO:0007669"/>
    <property type="project" value="InterPro"/>
</dbReference>
<comment type="caution">
    <text evidence="9">The sequence shown here is derived from an EMBL/GenBank/DDBJ whole genome shotgun (WGS) entry which is preliminary data.</text>
</comment>
<dbReference type="GO" id="GO:0006351">
    <property type="term" value="P:DNA-templated transcription"/>
    <property type="evidence" value="ECO:0007669"/>
    <property type="project" value="InterPro"/>
</dbReference>
<dbReference type="CDD" id="cd12148">
    <property type="entry name" value="fungal_TF_MHR"/>
    <property type="match status" value="1"/>
</dbReference>
<dbReference type="PANTHER" id="PTHR47338:SF3">
    <property type="entry name" value="C6 FINGER DOMAIN TRANSCRIPTION FACTOR DBAA-RELATED"/>
    <property type="match status" value="1"/>
</dbReference>
<evidence type="ECO:0000256" key="6">
    <source>
        <dbReference type="ARBA" id="ARBA00023242"/>
    </source>
</evidence>
<name>A0A439D3A6_9PEZI</name>
<sequence>MLRANPYSIIVEELQARLTEQRDGVMEVNKDSNSHQASVIDNDDYSSEEGNETRDIPSFSTAETSQNLGEVQCWPALYGIEPPSEPSRNQLYFDRVHTFAPILQKSRYLSWSKQLGKTKQKLCLQYAMWILAASFSSQFQALRSNLYNEARHLLDTLDTDTEISQATPHLIHIEQVQAWVLMAMYELTSDTSNYQHDYDWVDKESMRRTFWLAYTIDRFTSSIDDVPLTFNEQQIRTRLPSPEAQFTSGKPIEMCFLFEALNAVENGHFRKNNSPFIQSVIIATICGRVLEHKRRPPTAHPRSQDPGSVDPNRDSMYEFCHRQRSLNTILTRHTKLLSTQVPQDTEQPDPILVFVTLKAYMAILILCETLEPANSGIEAHSTQMIDALLFEQNQRALDAARELAMLTTRLGNIDHFQVGNSRFTLAPFQSYLFPMSRKSVP</sequence>
<keyword evidence="3" id="KW-0805">Transcription regulation</keyword>
<organism evidence="9 10">
    <name type="scientific">Xylaria grammica</name>
    <dbReference type="NCBI Taxonomy" id="363999"/>
    <lineage>
        <taxon>Eukaryota</taxon>
        <taxon>Fungi</taxon>
        <taxon>Dikarya</taxon>
        <taxon>Ascomycota</taxon>
        <taxon>Pezizomycotina</taxon>
        <taxon>Sordariomycetes</taxon>
        <taxon>Xylariomycetidae</taxon>
        <taxon>Xylariales</taxon>
        <taxon>Xylariaceae</taxon>
        <taxon>Xylaria</taxon>
    </lineage>
</organism>